<feature type="compositionally biased region" description="Acidic residues" evidence="3">
    <location>
        <begin position="42"/>
        <end position="55"/>
    </location>
</feature>
<evidence type="ECO:0000256" key="1">
    <source>
        <dbReference type="ARBA" id="ARBA00006941"/>
    </source>
</evidence>
<name>A0A7I8KET5_SPIIN</name>
<dbReference type="FunFam" id="1.10.1820.10:FF:000005">
    <property type="entry name" value="Casein kinase II subunit beta"/>
    <property type="match status" value="1"/>
</dbReference>
<dbReference type="PANTHER" id="PTHR11740">
    <property type="entry name" value="CASEIN KINASE II SUBUNIT BETA"/>
    <property type="match status" value="1"/>
</dbReference>
<dbReference type="SUPFAM" id="SSF57798">
    <property type="entry name" value="Casein kinase II beta subunit"/>
    <property type="match status" value="1"/>
</dbReference>
<dbReference type="Gene3D" id="1.10.1820.10">
    <property type="entry name" value="protein kinase ck2 holoenzyme, chain C, domain 1"/>
    <property type="match status" value="1"/>
</dbReference>
<dbReference type="Pfam" id="PF01214">
    <property type="entry name" value="CK_II_beta"/>
    <property type="match status" value="1"/>
</dbReference>
<proteinExistence type="inferred from homology"/>
<dbReference type="PANTHER" id="PTHR11740:SF36">
    <property type="entry name" value="CASEIN KINASE II SUBUNIT BETA"/>
    <property type="match status" value="1"/>
</dbReference>
<dbReference type="Gene3D" id="2.20.25.20">
    <property type="match status" value="1"/>
</dbReference>
<gene>
    <name evidence="4" type="ORF">SI8410_05006695</name>
</gene>
<evidence type="ECO:0000313" key="5">
    <source>
        <dbReference type="Proteomes" id="UP000663760"/>
    </source>
</evidence>
<dbReference type="PROSITE" id="PS01101">
    <property type="entry name" value="CK2_BETA"/>
    <property type="match status" value="1"/>
</dbReference>
<reference evidence="4" key="1">
    <citation type="submission" date="2020-02" db="EMBL/GenBank/DDBJ databases">
        <authorList>
            <person name="Scholz U."/>
            <person name="Mascher M."/>
            <person name="Fiebig A."/>
        </authorList>
    </citation>
    <scope>NUCLEOTIDE SEQUENCE</scope>
</reference>
<evidence type="ECO:0000313" key="4">
    <source>
        <dbReference type="EMBL" id="CAA7396032.1"/>
    </source>
</evidence>
<comment type="function">
    <text evidence="2">Plays a complex role in regulating the basal catalytic activity of the alpha subunit.</text>
</comment>
<dbReference type="OrthoDB" id="3971593at2759"/>
<dbReference type="SMART" id="SM01085">
    <property type="entry name" value="CK_II_beta"/>
    <property type="match status" value="1"/>
</dbReference>
<accession>A0A7I8KET5</accession>
<feature type="compositionally biased region" description="Basic and acidic residues" evidence="3">
    <location>
        <begin position="23"/>
        <end position="32"/>
    </location>
</feature>
<dbReference type="Proteomes" id="UP000663760">
    <property type="component" value="Chromosome 5"/>
</dbReference>
<comment type="similarity">
    <text evidence="1 2">Belongs to the casein kinase 2 subunit beta family.</text>
</comment>
<evidence type="ECO:0000256" key="3">
    <source>
        <dbReference type="SAM" id="MobiDB-lite"/>
    </source>
</evidence>
<protein>
    <recommendedName>
        <fullName evidence="2">Casein kinase II subunit beta</fullName>
        <shortName evidence="2">CK II beta</shortName>
    </recommendedName>
</protein>
<comment type="subunit">
    <text evidence="2">Tetramer of two alpha and two beta subunits.</text>
</comment>
<sequence>MVAGGSKKRPDSGLESGVTGGGKEAKQHDHQFHGQPPPAELLDSESEEIELSTSEGEDSSWVSWFCGLRGNELLCKVDEDYIKDDFNLCGLQGQVPYYDYALDMILDNDSFSGEINGEELVEVEHAAELLYGLIHARFILTIKGLNSMHVKYKRADFGRCPRVFCTGQPCLPVGISDSPRNGLVKVFCPKCEDLYLPRCKYQSDMDGAYVGTTFPHLYLMTFPSIKPAKPAQCHVPRVFGFKLHKNSSR</sequence>
<dbReference type="FunFam" id="2.20.25.20:FF:000001">
    <property type="entry name" value="Casein kinase II subunit beta"/>
    <property type="match status" value="1"/>
</dbReference>
<dbReference type="InterPro" id="IPR016149">
    <property type="entry name" value="Casein_kin_II_reg-sub_N"/>
</dbReference>
<organism evidence="4 5">
    <name type="scientific">Spirodela intermedia</name>
    <name type="common">Intermediate duckweed</name>
    <dbReference type="NCBI Taxonomy" id="51605"/>
    <lineage>
        <taxon>Eukaryota</taxon>
        <taxon>Viridiplantae</taxon>
        <taxon>Streptophyta</taxon>
        <taxon>Embryophyta</taxon>
        <taxon>Tracheophyta</taxon>
        <taxon>Spermatophyta</taxon>
        <taxon>Magnoliopsida</taxon>
        <taxon>Liliopsida</taxon>
        <taxon>Araceae</taxon>
        <taxon>Lemnoideae</taxon>
        <taxon>Spirodela</taxon>
    </lineage>
</organism>
<evidence type="ECO:0000256" key="2">
    <source>
        <dbReference type="RuleBase" id="RU361268"/>
    </source>
</evidence>
<dbReference type="GO" id="GO:0005737">
    <property type="term" value="C:cytoplasm"/>
    <property type="evidence" value="ECO:0007669"/>
    <property type="project" value="TreeGrafter"/>
</dbReference>
<dbReference type="GO" id="GO:0019887">
    <property type="term" value="F:protein kinase regulator activity"/>
    <property type="evidence" value="ECO:0007669"/>
    <property type="project" value="InterPro"/>
</dbReference>
<feature type="region of interest" description="Disordered" evidence="3">
    <location>
        <begin position="1"/>
        <end position="55"/>
    </location>
</feature>
<dbReference type="AlphaFoldDB" id="A0A7I8KET5"/>
<dbReference type="PRINTS" id="PR00472">
    <property type="entry name" value="CASNKINASEII"/>
</dbReference>
<keyword evidence="5" id="KW-1185">Reference proteome</keyword>
<dbReference type="InterPro" id="IPR000704">
    <property type="entry name" value="Casein_kinase_II_reg-sub"/>
</dbReference>
<dbReference type="InterPro" id="IPR035991">
    <property type="entry name" value="Casein_kinase_II_beta-like"/>
</dbReference>
<dbReference type="GO" id="GO:0005956">
    <property type="term" value="C:protein kinase CK2 complex"/>
    <property type="evidence" value="ECO:0007669"/>
    <property type="project" value="UniProtKB-UniRule"/>
</dbReference>
<dbReference type="EMBL" id="LR746268">
    <property type="protein sequence ID" value="CAA7396032.1"/>
    <property type="molecule type" value="Genomic_DNA"/>
</dbReference>